<dbReference type="Pfam" id="PF02566">
    <property type="entry name" value="OsmC"/>
    <property type="match status" value="1"/>
</dbReference>
<protein>
    <submittedName>
        <fullName evidence="1">Osmotically inducible protein OsmC</fullName>
    </submittedName>
</protein>
<comment type="caution">
    <text evidence="1">The sequence shown here is derived from an EMBL/GenBank/DDBJ whole genome shotgun (WGS) entry which is preliminary data.</text>
</comment>
<keyword evidence="2" id="KW-1185">Reference proteome</keyword>
<evidence type="ECO:0000313" key="2">
    <source>
        <dbReference type="Proteomes" id="UP000223913"/>
    </source>
</evidence>
<dbReference type="Proteomes" id="UP000223913">
    <property type="component" value="Unassembled WGS sequence"/>
</dbReference>
<reference evidence="1 2" key="1">
    <citation type="submission" date="2017-10" db="EMBL/GenBank/DDBJ databases">
        <title>The draft genome sequence of Lewinella nigricans NBRC 102662.</title>
        <authorList>
            <person name="Wang K."/>
        </authorList>
    </citation>
    <scope>NUCLEOTIDE SEQUENCE [LARGE SCALE GENOMIC DNA]</scope>
    <source>
        <strain evidence="1 2">NBRC 102662</strain>
    </source>
</reference>
<dbReference type="OrthoDB" id="9804010at2"/>
<accession>A0A2D0NIW4</accession>
<dbReference type="EMBL" id="PDUD01000001">
    <property type="protein sequence ID" value="PHN08387.1"/>
    <property type="molecule type" value="Genomic_DNA"/>
</dbReference>
<dbReference type="InterPro" id="IPR003718">
    <property type="entry name" value="OsmC/Ohr_fam"/>
</dbReference>
<dbReference type="AlphaFoldDB" id="A0A2D0NIW4"/>
<dbReference type="Gene3D" id="3.30.300.20">
    <property type="match status" value="1"/>
</dbReference>
<dbReference type="PANTHER" id="PTHR34352">
    <property type="entry name" value="PROTEIN YHFA"/>
    <property type="match status" value="1"/>
</dbReference>
<evidence type="ECO:0000313" key="1">
    <source>
        <dbReference type="EMBL" id="PHN08387.1"/>
    </source>
</evidence>
<dbReference type="PANTHER" id="PTHR34352:SF1">
    <property type="entry name" value="PROTEIN YHFA"/>
    <property type="match status" value="1"/>
</dbReference>
<organism evidence="1 2">
    <name type="scientific">Flavilitoribacter nigricans (strain ATCC 23147 / DSM 23189 / NBRC 102662 / NCIMB 1420 / SS-2)</name>
    <name type="common">Lewinella nigricans</name>
    <dbReference type="NCBI Taxonomy" id="1122177"/>
    <lineage>
        <taxon>Bacteria</taxon>
        <taxon>Pseudomonadati</taxon>
        <taxon>Bacteroidota</taxon>
        <taxon>Saprospiria</taxon>
        <taxon>Saprospirales</taxon>
        <taxon>Lewinellaceae</taxon>
        <taxon>Flavilitoribacter</taxon>
    </lineage>
</organism>
<dbReference type="SUPFAM" id="SSF82784">
    <property type="entry name" value="OsmC-like"/>
    <property type="match status" value="1"/>
</dbReference>
<dbReference type="InterPro" id="IPR036102">
    <property type="entry name" value="OsmC/Ohrsf"/>
</dbReference>
<name>A0A2D0NIW4_FLAN2</name>
<sequence>MKIKLERIDDAFHMRSTNEDGLSVEADGAPKIGGGNKAVRPMQMLLASMASCSTIDIILLLKKQRQDLKHIEVEVEGQRAEGVVPSVFTDIHLHYKLYGDLNPKKTERACRLSIEELCSVSKMLEKSVNITWEYSILEQK</sequence>
<dbReference type="RefSeq" id="WP_099147979.1">
    <property type="nucleotide sequence ID" value="NZ_PDUD01000001.1"/>
</dbReference>
<dbReference type="InterPro" id="IPR015946">
    <property type="entry name" value="KH_dom-like_a/b"/>
</dbReference>
<gene>
    <name evidence="1" type="ORF">CRP01_00305</name>
</gene>
<proteinExistence type="predicted"/>